<gene>
    <name evidence="3" type="primary">MAO1B</name>
    <name evidence="3" type="ORF">g.52518</name>
</gene>
<evidence type="ECO:0000256" key="1">
    <source>
        <dbReference type="SAM" id="MobiDB-lite"/>
    </source>
</evidence>
<proteinExistence type="predicted"/>
<sequence>RHTHLLRFLFFLLPPMASSSSTSSSSDHRHHHHGGGGGAPAPPPPTPSNHDLSLLPTAADAALSLVLRRLTTPALSLPPPPPRLPCSTPPARPRREHAPPSISLVQAQVAAAALRSAATELGFFHLTDHGIPAHLPPAAHLECHRLLGSSHPRHLSPLGFDDPDDDGAASPFLVFDVGVAAGGLPPAVAEYARRIGEVGMEVVEVLSRAGGFRNPFRGEAAMVARCLMWVSSSGGDDESRGDGGGGGGEGAPPWGRCYPYVVCLQYETTGWSRCAVVGDGDDDDDDEGRWTALEPEADSVLVAIGDIAQVWSDGGFKKVRGRPVPTLHGGEGDDLTISLLVTLPTDGAVTPQPPAGEDEGGGGGFRRFSTFPFEQYAWRLFHERFPFRDPLRRYRL</sequence>
<dbReference type="SUPFAM" id="SSF51197">
    <property type="entry name" value="Clavaminate synthase-like"/>
    <property type="match status" value="2"/>
</dbReference>
<dbReference type="EMBL" id="GDJX01013729">
    <property type="protein sequence ID" value="JAT54207.1"/>
    <property type="molecule type" value="Transcribed_RNA"/>
</dbReference>
<keyword evidence="2" id="KW-0732">Signal</keyword>
<evidence type="ECO:0000313" key="3">
    <source>
        <dbReference type="EMBL" id="JAT54207.1"/>
    </source>
</evidence>
<dbReference type="PANTHER" id="PTHR34945">
    <property type="entry name" value="2-OXOGLUTARATE (2OG) AND FE(II)-DEPENDENT OXYGENASE SUPERFAMILY PROTEIN"/>
    <property type="match status" value="1"/>
</dbReference>
<name>A0A1D1YHT1_9ARAE</name>
<feature type="signal peptide" evidence="2">
    <location>
        <begin position="1"/>
        <end position="19"/>
    </location>
</feature>
<protein>
    <submittedName>
        <fullName evidence="3">1-aminocyclopropane-1-carboxylate oxidase</fullName>
    </submittedName>
</protein>
<reference evidence="3" key="1">
    <citation type="submission" date="2015-07" db="EMBL/GenBank/DDBJ databases">
        <title>Transcriptome Assembly of Anthurium amnicola.</title>
        <authorList>
            <person name="Suzuki J."/>
        </authorList>
    </citation>
    <scope>NUCLEOTIDE SEQUENCE</scope>
</reference>
<feature type="non-terminal residue" evidence="3">
    <location>
        <position position="1"/>
    </location>
</feature>
<dbReference type="PANTHER" id="PTHR34945:SF2">
    <property type="entry name" value="2-OXOGLUTARATE (2OG) AND FE(II)-DEPENDENT OXYGENASE SUPERFAMILY PROTEIN"/>
    <property type="match status" value="1"/>
</dbReference>
<feature type="chain" id="PRO_5008900222" evidence="2">
    <location>
        <begin position="20"/>
        <end position="396"/>
    </location>
</feature>
<feature type="region of interest" description="Disordered" evidence="1">
    <location>
        <begin position="73"/>
        <end position="97"/>
    </location>
</feature>
<feature type="region of interest" description="Disordered" evidence="1">
    <location>
        <begin position="17"/>
        <end position="53"/>
    </location>
</feature>
<accession>A0A1D1YHT1</accession>
<evidence type="ECO:0000256" key="2">
    <source>
        <dbReference type="SAM" id="SignalP"/>
    </source>
</evidence>
<dbReference type="AlphaFoldDB" id="A0A1D1YHT1"/>
<organism evidence="3">
    <name type="scientific">Anthurium amnicola</name>
    <dbReference type="NCBI Taxonomy" id="1678845"/>
    <lineage>
        <taxon>Eukaryota</taxon>
        <taxon>Viridiplantae</taxon>
        <taxon>Streptophyta</taxon>
        <taxon>Embryophyta</taxon>
        <taxon>Tracheophyta</taxon>
        <taxon>Spermatophyta</taxon>
        <taxon>Magnoliopsida</taxon>
        <taxon>Liliopsida</taxon>
        <taxon>Araceae</taxon>
        <taxon>Pothoideae</taxon>
        <taxon>Potheae</taxon>
        <taxon>Anthurium</taxon>
    </lineage>
</organism>
<feature type="compositionally biased region" description="Pro residues" evidence="1">
    <location>
        <begin position="76"/>
        <end position="91"/>
    </location>
</feature>